<name>A0A0P1HEL4_9RHOB</name>
<dbReference type="InterPro" id="IPR046342">
    <property type="entry name" value="CBS_dom_sf"/>
</dbReference>
<dbReference type="Pfam" id="PF00571">
    <property type="entry name" value="CBS"/>
    <property type="match status" value="2"/>
</dbReference>
<dbReference type="SUPFAM" id="SSF54631">
    <property type="entry name" value="CBS-domain pair"/>
    <property type="match status" value="1"/>
</dbReference>
<evidence type="ECO:0000256" key="1">
    <source>
        <dbReference type="ARBA" id="ARBA00023122"/>
    </source>
</evidence>
<dbReference type="PANTHER" id="PTHR43080">
    <property type="entry name" value="CBS DOMAIN-CONTAINING PROTEIN CBSX3, MITOCHONDRIAL"/>
    <property type="match status" value="1"/>
</dbReference>
<dbReference type="Proteomes" id="UP000051326">
    <property type="component" value="Unassembled WGS sequence"/>
</dbReference>
<dbReference type="AlphaFoldDB" id="A0A0P1HEL4"/>
<evidence type="ECO:0000256" key="2">
    <source>
        <dbReference type="PROSITE-ProRule" id="PRU00703"/>
    </source>
</evidence>
<dbReference type="InterPro" id="IPR000644">
    <property type="entry name" value="CBS_dom"/>
</dbReference>
<evidence type="ECO:0000259" key="3">
    <source>
        <dbReference type="PROSITE" id="PS51371"/>
    </source>
</evidence>
<dbReference type="InterPro" id="IPR051257">
    <property type="entry name" value="Diverse_CBS-Domain"/>
</dbReference>
<gene>
    <name evidence="4" type="ORF">PHA8399_04357</name>
</gene>
<protein>
    <submittedName>
        <fullName evidence="4">Putative manganese-dependent inorganic pyrophosphatase</fullName>
    </submittedName>
</protein>
<feature type="domain" description="CBS" evidence="3">
    <location>
        <begin position="76"/>
        <end position="135"/>
    </location>
</feature>
<dbReference type="SMART" id="SM00116">
    <property type="entry name" value="CBS"/>
    <property type="match status" value="2"/>
</dbReference>
<dbReference type="EMBL" id="CYSR01000040">
    <property type="protein sequence ID" value="CUI02193.1"/>
    <property type="molecule type" value="Genomic_DNA"/>
</dbReference>
<dbReference type="RefSeq" id="WP_082649610.1">
    <property type="nucleotide sequence ID" value="NZ_CYSR01000040.1"/>
</dbReference>
<organism evidence="4 5">
    <name type="scientific">Leisingera aquaemixtae</name>
    <dbReference type="NCBI Taxonomy" id="1396826"/>
    <lineage>
        <taxon>Bacteria</taxon>
        <taxon>Pseudomonadati</taxon>
        <taxon>Pseudomonadota</taxon>
        <taxon>Alphaproteobacteria</taxon>
        <taxon>Rhodobacterales</taxon>
        <taxon>Roseobacteraceae</taxon>
        <taxon>Leisingera</taxon>
    </lineage>
</organism>
<dbReference type="STRING" id="1396826.PHA8399_04357"/>
<evidence type="ECO:0000313" key="4">
    <source>
        <dbReference type="EMBL" id="CUI02193.1"/>
    </source>
</evidence>
<dbReference type="PANTHER" id="PTHR43080:SF2">
    <property type="entry name" value="CBS DOMAIN-CONTAINING PROTEIN"/>
    <property type="match status" value="1"/>
</dbReference>
<keyword evidence="1 2" id="KW-0129">CBS domain</keyword>
<evidence type="ECO:0000313" key="5">
    <source>
        <dbReference type="Proteomes" id="UP000051326"/>
    </source>
</evidence>
<dbReference type="PROSITE" id="PS51371">
    <property type="entry name" value="CBS"/>
    <property type="match status" value="1"/>
</dbReference>
<proteinExistence type="predicted"/>
<dbReference type="Gene3D" id="3.10.580.10">
    <property type="entry name" value="CBS-domain"/>
    <property type="match status" value="1"/>
</dbReference>
<reference evidence="4 5" key="1">
    <citation type="submission" date="2015-09" db="EMBL/GenBank/DDBJ databases">
        <authorList>
            <consortium name="Swine Surveillance"/>
        </authorList>
    </citation>
    <scope>NUCLEOTIDE SEQUENCE [LARGE SCALE GENOMIC DNA]</scope>
    <source>
        <strain evidence="4 5">CECT 8399</strain>
    </source>
</reference>
<sequence length="155" mass="17575">MTIRRLLDELEADIQWIAPVSPMDVAIALLAQEDTSALLVSSDKRSMAGILTSSDIVRYLEAHQKLPGHLRVRSVMTHPVISCDARQSVQRLEWLMSKHHVRHIPVTEDGEPVAVISILDVTRYRLLTAEQEAAELRDYVAGASWRVRPRPHRQN</sequence>
<accession>A0A0P1HEL4</accession>